<dbReference type="AlphaFoldDB" id="A0A2M7Q5L1"/>
<accession>A0A2M7Q5L1</accession>
<reference evidence="2" key="1">
    <citation type="submission" date="2017-09" db="EMBL/GenBank/DDBJ databases">
        <title>Depth-based differentiation of microbial function through sediment-hosted aquifers and enrichment of novel symbionts in the deep terrestrial subsurface.</title>
        <authorList>
            <person name="Probst A.J."/>
            <person name="Ladd B."/>
            <person name="Jarett J.K."/>
            <person name="Geller-Mcgrath D.E."/>
            <person name="Sieber C.M.K."/>
            <person name="Emerson J.B."/>
            <person name="Anantharaman K."/>
            <person name="Thomas B.C."/>
            <person name="Malmstrom R."/>
            <person name="Stieglmeier M."/>
            <person name="Klingl A."/>
            <person name="Woyke T."/>
            <person name="Ryan C.M."/>
            <person name="Banfield J.F."/>
        </authorList>
    </citation>
    <scope>NUCLEOTIDE SEQUENCE [LARGE SCALE GENOMIC DNA]</scope>
</reference>
<proteinExistence type="predicted"/>
<gene>
    <name evidence="1" type="ORF">COY98_03055</name>
</gene>
<protein>
    <recommendedName>
        <fullName evidence="3">SHS2 domain-containing protein</fullName>
    </recommendedName>
</protein>
<organism evidence="1 2">
    <name type="scientific">Candidatus Yonathbacteria bacterium CG_4_10_14_0_8_um_filter_43_17</name>
    <dbReference type="NCBI Taxonomy" id="1975099"/>
    <lineage>
        <taxon>Bacteria</taxon>
        <taxon>Candidatus Yonathiibacteriota</taxon>
    </lineage>
</organism>
<sequence>MAFSLLNNFKFTYKSLRPRREPSWFENESLTLIVDIGSASVGASLVIFGKGQPPKIIASIRENISFQEVISSTQFLHAMNQALEKVLKALQGKTKTTVVPKHFFCTLSSPWFILKTRKLSISKNEEFEVTERTIEKFVDDEITKLTEELKDILPPQDIRIIEKKIIHIKLNGYEIKNPYKQKTSQLQMAIIVGISSMKVVQSIERKINNFFHAKSVHFGAFPVAAFSAIRDIFPTEKNFLFLDITGEATDVSLIDDDLLTMTVSFPRGKNFFIREISTRFRTVHEEATTLFSMFLRNELEASKHNEILGIVEHTGNGWLTRFEKVIKTLSENGTLPLKIFFTADTDITPLFLNIISKAKSELLMDAVFDVQYLDQHIVSMFVTFETEVMRDPFIVVETLFAEKLIDQHS</sequence>
<name>A0A2M7Q5L1_9BACT</name>
<dbReference type="EMBL" id="PFKX01000043">
    <property type="protein sequence ID" value="PIY58372.1"/>
    <property type="molecule type" value="Genomic_DNA"/>
</dbReference>
<evidence type="ECO:0000313" key="2">
    <source>
        <dbReference type="Proteomes" id="UP000230732"/>
    </source>
</evidence>
<evidence type="ECO:0008006" key="3">
    <source>
        <dbReference type="Google" id="ProtNLM"/>
    </source>
</evidence>
<dbReference type="Proteomes" id="UP000230732">
    <property type="component" value="Unassembled WGS sequence"/>
</dbReference>
<evidence type="ECO:0000313" key="1">
    <source>
        <dbReference type="EMBL" id="PIY58372.1"/>
    </source>
</evidence>
<comment type="caution">
    <text evidence="1">The sequence shown here is derived from an EMBL/GenBank/DDBJ whole genome shotgun (WGS) entry which is preliminary data.</text>
</comment>